<keyword evidence="2" id="KW-0597">Phosphoprotein</keyword>
<dbReference type="Gene3D" id="1.10.1200.10">
    <property type="entry name" value="ACP-like"/>
    <property type="match status" value="1"/>
</dbReference>
<dbReference type="Proteomes" id="UP001195724">
    <property type="component" value="Unassembled WGS sequence"/>
</dbReference>
<dbReference type="EMBL" id="CP072788">
    <property type="protein sequence ID" value="QTR02763.1"/>
    <property type="molecule type" value="Genomic_DNA"/>
</dbReference>
<evidence type="ECO:0000313" key="5">
    <source>
        <dbReference type="EMBL" id="QTR02763.1"/>
    </source>
</evidence>
<dbReference type="InterPro" id="IPR009081">
    <property type="entry name" value="PP-bd_ACP"/>
</dbReference>
<reference evidence="4 7" key="1">
    <citation type="submission" date="2021-01" db="EMBL/GenBank/DDBJ databases">
        <title>Sequencing the genomes of 1000 actinobacteria strains.</title>
        <authorList>
            <person name="Klenk H.-P."/>
        </authorList>
    </citation>
    <scope>NUCLEOTIDE SEQUENCE [LARGE SCALE GENOMIC DNA]</scope>
    <source>
        <strain evidence="4 7">DSM 44581</strain>
    </source>
</reference>
<accession>A0A8T8HVZ8</accession>
<organism evidence="5 6">
    <name type="scientific">Saccharothrix algeriensis</name>
    <dbReference type="NCBI Taxonomy" id="173560"/>
    <lineage>
        <taxon>Bacteria</taxon>
        <taxon>Bacillati</taxon>
        <taxon>Actinomycetota</taxon>
        <taxon>Actinomycetes</taxon>
        <taxon>Pseudonocardiales</taxon>
        <taxon>Pseudonocardiaceae</taxon>
        <taxon>Saccharothrix</taxon>
    </lineage>
</organism>
<dbReference type="InterPro" id="IPR036736">
    <property type="entry name" value="ACP-like_sf"/>
</dbReference>
<evidence type="ECO:0000313" key="7">
    <source>
        <dbReference type="Proteomes" id="UP001195724"/>
    </source>
</evidence>
<dbReference type="PROSITE" id="PS00012">
    <property type="entry name" value="PHOSPHOPANTETHEINE"/>
    <property type="match status" value="1"/>
</dbReference>
<dbReference type="RefSeq" id="WP_204845045.1">
    <property type="nucleotide sequence ID" value="NZ_JAFBCL010000001.1"/>
</dbReference>
<evidence type="ECO:0000256" key="1">
    <source>
        <dbReference type="ARBA" id="ARBA00022450"/>
    </source>
</evidence>
<dbReference type="EMBL" id="JAFBCL010000001">
    <property type="protein sequence ID" value="MBM7814467.1"/>
    <property type="molecule type" value="Genomic_DNA"/>
</dbReference>
<sequence length="87" mass="9350">MTGSDWPEEFDELLRAYLPLLRDDAPLAQGTPLADLGLDSLSTVGLLVDVEDAFGVQFPDDALVPDTFATASSLWSAVARQRELAEG</sequence>
<proteinExistence type="predicted"/>
<dbReference type="AlphaFoldDB" id="A0A8T8HVZ8"/>
<gene>
    <name evidence="5" type="ORF">J7S33_27610</name>
    <name evidence="4" type="ORF">JOE68_005332</name>
</gene>
<protein>
    <submittedName>
        <fullName evidence="5">Acyl carrier protein</fullName>
    </submittedName>
</protein>
<evidence type="ECO:0000256" key="2">
    <source>
        <dbReference type="ARBA" id="ARBA00022553"/>
    </source>
</evidence>
<dbReference type="Pfam" id="PF00550">
    <property type="entry name" value="PP-binding"/>
    <property type="match status" value="1"/>
</dbReference>
<dbReference type="PROSITE" id="PS50075">
    <property type="entry name" value="CARRIER"/>
    <property type="match status" value="1"/>
</dbReference>
<feature type="domain" description="Carrier" evidence="3">
    <location>
        <begin position="4"/>
        <end position="82"/>
    </location>
</feature>
<dbReference type="SUPFAM" id="SSF47336">
    <property type="entry name" value="ACP-like"/>
    <property type="match status" value="1"/>
</dbReference>
<evidence type="ECO:0000259" key="3">
    <source>
        <dbReference type="PROSITE" id="PS50075"/>
    </source>
</evidence>
<evidence type="ECO:0000313" key="4">
    <source>
        <dbReference type="EMBL" id="MBM7814467.1"/>
    </source>
</evidence>
<dbReference type="Proteomes" id="UP000671828">
    <property type="component" value="Chromosome"/>
</dbReference>
<dbReference type="InterPro" id="IPR006162">
    <property type="entry name" value="Ppantetheine_attach_site"/>
</dbReference>
<keyword evidence="1" id="KW-0596">Phosphopantetheine</keyword>
<keyword evidence="7" id="KW-1185">Reference proteome</keyword>
<name>A0A8T8HVZ8_9PSEU</name>
<evidence type="ECO:0000313" key="6">
    <source>
        <dbReference type="Proteomes" id="UP000671828"/>
    </source>
</evidence>
<reference evidence="5" key="2">
    <citation type="submission" date="2021-04" db="EMBL/GenBank/DDBJ databases">
        <title>Saccharothrix algeriensis WGS.</title>
        <authorList>
            <person name="Stuskova K."/>
            <person name="Hakalova E."/>
            <person name="Tebbal A.B."/>
            <person name="Eichmeier A."/>
        </authorList>
    </citation>
    <scope>NUCLEOTIDE SEQUENCE</scope>
    <source>
        <strain evidence="5">NRRL B-24137</strain>
    </source>
</reference>